<keyword evidence="11" id="KW-0325">Glycoprotein</keyword>
<evidence type="ECO:0000256" key="13">
    <source>
        <dbReference type="ARBA" id="ARBA00031061"/>
    </source>
</evidence>
<evidence type="ECO:0000259" key="16">
    <source>
        <dbReference type="Pfam" id="PF17786"/>
    </source>
</evidence>
<dbReference type="Gene3D" id="2.60.40.10">
    <property type="entry name" value="Immunoglobulins"/>
    <property type="match status" value="3"/>
</dbReference>
<proteinExistence type="inferred from homology"/>
<evidence type="ECO:0000256" key="12">
    <source>
        <dbReference type="ARBA" id="ARBA00023295"/>
    </source>
</evidence>
<feature type="signal peptide" evidence="14">
    <location>
        <begin position="1"/>
        <end position="16"/>
    </location>
</feature>
<dbReference type="Gene3D" id="2.60.120.260">
    <property type="entry name" value="Galactose-binding domain-like"/>
    <property type="match status" value="1"/>
</dbReference>
<evidence type="ECO:0000259" key="17">
    <source>
        <dbReference type="Pfam" id="PF22666"/>
    </source>
</evidence>
<dbReference type="InterPro" id="IPR041447">
    <property type="entry name" value="Mannosidase_ig"/>
</dbReference>
<name>A0A0C9XF46_9AGAR</name>
<dbReference type="SUPFAM" id="SSF51445">
    <property type="entry name" value="(Trans)glycosidases"/>
    <property type="match status" value="1"/>
</dbReference>
<dbReference type="PANTHER" id="PTHR43730">
    <property type="entry name" value="BETA-MANNOSIDASE"/>
    <property type="match status" value="1"/>
</dbReference>
<dbReference type="PANTHER" id="PTHR43730:SF5">
    <property type="entry name" value="BETA-MANNOSIDASE A"/>
    <property type="match status" value="1"/>
</dbReference>
<reference evidence="19" key="2">
    <citation type="submission" date="2015-01" db="EMBL/GenBank/DDBJ databases">
        <title>Evolutionary Origins and Diversification of the Mycorrhizal Mutualists.</title>
        <authorList>
            <consortium name="DOE Joint Genome Institute"/>
            <consortium name="Mycorrhizal Genomics Consortium"/>
            <person name="Kohler A."/>
            <person name="Kuo A."/>
            <person name="Nagy L.G."/>
            <person name="Floudas D."/>
            <person name="Copeland A."/>
            <person name="Barry K.W."/>
            <person name="Cichocki N."/>
            <person name="Veneault-Fourrey C."/>
            <person name="LaButti K."/>
            <person name="Lindquist E.A."/>
            <person name="Lipzen A."/>
            <person name="Lundell T."/>
            <person name="Morin E."/>
            <person name="Murat C."/>
            <person name="Riley R."/>
            <person name="Ohm R."/>
            <person name="Sun H."/>
            <person name="Tunlid A."/>
            <person name="Henrissat B."/>
            <person name="Grigoriev I.V."/>
            <person name="Hibbett D.S."/>
            <person name="Martin F."/>
        </authorList>
    </citation>
    <scope>NUCLEOTIDE SEQUENCE [LARGE SCALE GENOMIC DNA]</scope>
    <source>
        <strain evidence="19">LaAM-08-1</strain>
    </source>
</reference>
<feature type="domain" description="Beta-mannosidase Ig-fold" evidence="15">
    <location>
        <begin position="872"/>
        <end position="961"/>
    </location>
</feature>
<keyword evidence="12" id="KW-0326">Glycosidase</keyword>
<keyword evidence="10" id="KW-0378">Hydrolase</keyword>
<evidence type="ECO:0000256" key="4">
    <source>
        <dbReference type="ARBA" id="ARBA00007483"/>
    </source>
</evidence>
<comment type="subcellular location">
    <subcellularLocation>
        <location evidence="2">Secreted</location>
    </subcellularLocation>
</comment>
<dbReference type="InterPro" id="IPR013783">
    <property type="entry name" value="Ig-like_fold"/>
</dbReference>
<reference evidence="18 19" key="1">
    <citation type="submission" date="2014-04" db="EMBL/GenBank/DDBJ databases">
        <authorList>
            <consortium name="DOE Joint Genome Institute"/>
            <person name="Kuo A."/>
            <person name="Kohler A."/>
            <person name="Nagy L.G."/>
            <person name="Floudas D."/>
            <person name="Copeland A."/>
            <person name="Barry K.W."/>
            <person name="Cichocki N."/>
            <person name="Veneault-Fourrey C."/>
            <person name="LaButti K."/>
            <person name="Lindquist E.A."/>
            <person name="Lipzen A."/>
            <person name="Lundell T."/>
            <person name="Morin E."/>
            <person name="Murat C."/>
            <person name="Sun H."/>
            <person name="Tunlid A."/>
            <person name="Henrissat B."/>
            <person name="Grigoriev I.V."/>
            <person name="Hibbett D.S."/>
            <person name="Martin F."/>
            <person name="Nordberg H.P."/>
            <person name="Cantor M.N."/>
            <person name="Hua S.X."/>
        </authorList>
    </citation>
    <scope>NUCLEOTIDE SEQUENCE [LARGE SCALE GENOMIC DNA]</scope>
    <source>
        <strain evidence="18 19">LaAM-08-1</strain>
    </source>
</reference>
<dbReference type="AlphaFoldDB" id="A0A0C9XF46"/>
<comment type="subunit">
    <text evidence="5">Homodimer.</text>
</comment>
<organism evidence="18 19">
    <name type="scientific">Laccaria amethystina LaAM-08-1</name>
    <dbReference type="NCBI Taxonomy" id="1095629"/>
    <lineage>
        <taxon>Eukaryota</taxon>
        <taxon>Fungi</taxon>
        <taxon>Dikarya</taxon>
        <taxon>Basidiomycota</taxon>
        <taxon>Agaricomycotina</taxon>
        <taxon>Agaricomycetes</taxon>
        <taxon>Agaricomycetidae</taxon>
        <taxon>Agaricales</taxon>
        <taxon>Agaricineae</taxon>
        <taxon>Hydnangiaceae</taxon>
        <taxon>Laccaria</taxon>
    </lineage>
</organism>
<dbReference type="FunFam" id="3.20.20.80:FF:000050">
    <property type="entry name" value="Beta-mannosidase B"/>
    <property type="match status" value="1"/>
</dbReference>
<dbReference type="Pfam" id="PF17753">
    <property type="entry name" value="Ig_mannosidase"/>
    <property type="match status" value="1"/>
</dbReference>
<evidence type="ECO:0000313" key="19">
    <source>
        <dbReference type="Proteomes" id="UP000054477"/>
    </source>
</evidence>
<dbReference type="Gene3D" id="3.20.20.80">
    <property type="entry name" value="Glycosidases"/>
    <property type="match status" value="1"/>
</dbReference>
<evidence type="ECO:0000256" key="6">
    <source>
        <dbReference type="ARBA" id="ARBA00012754"/>
    </source>
</evidence>
<feature type="domain" description="Beta-mannosidase-like galactose-binding" evidence="17">
    <location>
        <begin position="26"/>
        <end position="206"/>
    </location>
</feature>
<comment type="pathway">
    <text evidence="3">Glycan metabolism; N-glycan degradation.</text>
</comment>
<evidence type="ECO:0000313" key="18">
    <source>
        <dbReference type="EMBL" id="KIK00249.1"/>
    </source>
</evidence>
<accession>A0A0C9XF46</accession>
<dbReference type="GO" id="GO:0004567">
    <property type="term" value="F:beta-mannosidase activity"/>
    <property type="evidence" value="ECO:0007669"/>
    <property type="project" value="UniProtKB-EC"/>
</dbReference>
<evidence type="ECO:0000256" key="1">
    <source>
        <dbReference type="ARBA" id="ARBA00000829"/>
    </source>
</evidence>
<comment type="catalytic activity">
    <reaction evidence="1">
        <text>Hydrolysis of terminal, non-reducing beta-D-mannose residues in beta-D-mannosides.</text>
        <dbReference type="EC" id="3.2.1.25"/>
    </reaction>
</comment>
<evidence type="ECO:0000256" key="3">
    <source>
        <dbReference type="ARBA" id="ARBA00004740"/>
    </source>
</evidence>
<evidence type="ECO:0000256" key="5">
    <source>
        <dbReference type="ARBA" id="ARBA00011738"/>
    </source>
</evidence>
<dbReference type="OrthoDB" id="2866996at2759"/>
<comment type="similarity">
    <text evidence="4">Belongs to the glycosyl hydrolase 2 family. Beta-mannosidase A subfamily.</text>
</comment>
<dbReference type="STRING" id="1095629.A0A0C9XF46"/>
<keyword evidence="9 14" id="KW-0732">Signal</keyword>
<dbReference type="Pfam" id="PF22666">
    <property type="entry name" value="Glyco_hydro_2_N2"/>
    <property type="match status" value="1"/>
</dbReference>
<keyword evidence="19" id="KW-1185">Reference proteome</keyword>
<evidence type="ECO:0000256" key="14">
    <source>
        <dbReference type="SAM" id="SignalP"/>
    </source>
</evidence>
<dbReference type="GO" id="GO:0005576">
    <property type="term" value="C:extracellular region"/>
    <property type="evidence" value="ECO:0007669"/>
    <property type="project" value="UniProtKB-SubCell"/>
</dbReference>
<dbReference type="HOGENOM" id="CLU_005015_3_0_1"/>
<evidence type="ECO:0000256" key="2">
    <source>
        <dbReference type="ARBA" id="ARBA00004613"/>
    </source>
</evidence>
<dbReference type="InterPro" id="IPR041625">
    <property type="entry name" value="Beta-mannosidase_Ig"/>
</dbReference>
<dbReference type="InterPro" id="IPR054593">
    <property type="entry name" value="Beta-mannosidase-like_N2"/>
</dbReference>
<dbReference type="GO" id="GO:0006516">
    <property type="term" value="P:glycoprotein catabolic process"/>
    <property type="evidence" value="ECO:0007669"/>
    <property type="project" value="TreeGrafter"/>
</dbReference>
<dbReference type="InterPro" id="IPR050887">
    <property type="entry name" value="Beta-mannosidase_GH2"/>
</dbReference>
<evidence type="ECO:0000259" key="15">
    <source>
        <dbReference type="Pfam" id="PF17753"/>
    </source>
</evidence>
<dbReference type="InterPro" id="IPR017853">
    <property type="entry name" value="GH"/>
</dbReference>
<evidence type="ECO:0000256" key="11">
    <source>
        <dbReference type="ARBA" id="ARBA00023180"/>
    </source>
</evidence>
<dbReference type="InterPro" id="IPR008979">
    <property type="entry name" value="Galactose-bd-like_sf"/>
</dbReference>
<dbReference type="Pfam" id="PF17786">
    <property type="entry name" value="Mannosidase_ig"/>
    <property type="match status" value="1"/>
</dbReference>
<evidence type="ECO:0000256" key="10">
    <source>
        <dbReference type="ARBA" id="ARBA00022801"/>
    </source>
</evidence>
<evidence type="ECO:0000256" key="9">
    <source>
        <dbReference type="ARBA" id="ARBA00022729"/>
    </source>
</evidence>
<dbReference type="UniPathway" id="UPA00280"/>
<dbReference type="EC" id="3.2.1.25" evidence="6"/>
<keyword evidence="8" id="KW-0964">Secreted</keyword>
<evidence type="ECO:0000256" key="8">
    <source>
        <dbReference type="ARBA" id="ARBA00022525"/>
    </source>
</evidence>
<feature type="chain" id="PRO_5002205780" description="Beta-mannosidase A" evidence="14">
    <location>
        <begin position="17"/>
        <end position="964"/>
    </location>
</feature>
<gene>
    <name evidence="18" type="ORF">K443DRAFT_679337</name>
</gene>
<feature type="domain" description="Mannosidase Ig/CBM-like" evidence="16">
    <location>
        <begin position="775"/>
        <end position="857"/>
    </location>
</feature>
<evidence type="ECO:0000256" key="7">
    <source>
        <dbReference type="ARBA" id="ARBA00021795"/>
    </source>
</evidence>
<protein>
    <recommendedName>
        <fullName evidence="7">Beta-mannosidase A</fullName>
        <ecNumber evidence="6">3.2.1.25</ecNumber>
    </recommendedName>
    <alternativeName>
        <fullName evidence="13">Mannanase A</fullName>
    </alternativeName>
</protein>
<sequence>MILLFLFSFALQAVVGDKFDLSNLSWTLKNDNKSIIIPAQIPSHVHLDLFKAGVITDPLIDINDFTQRWIAYDNWIYTADLTPFLNTLTTRLPESVLLVAYGLDAIANITLFDHPVSWVDNQFRQYIFDITDLILSNNQKRGTNITFSFESAFYYGQNVSARPDAETFPGKNGDFVFPGVRYWMRKMPCDFGWDWGPAFAPSGIYKQAFLITLSSPPNSALEMDAKQAVFASSASIPPTDMLFVEEASLDIYKVGQSSTTPPNETADWLVNVSLSVRSASTFWNPKIAIALPELGLISEAVFLPSIVKNTTSPTWLQLTWAIPDSAVERWYPHNLGRPRLYNITISLDLCPTSERCAPLVLTIPTGFRTIQLVQNSYSNKDVRERGITPGDQWHFKVNGKDTYIMGSNLVPFDPFYSRVTDDQVRWILESAVKSGQNMVRVWGGGIYQPSSSDVSGGGYNFYSVCDELGILVWSELIFSDALQPINDFLLKTIEPEVRQNVRRINRHPSNAQWAGGNEIEGIALWTDRWIPNGKHYLNEFLALFQGFLHDIVVSETHSVPYTGSSTTKGVLSLDPYTLRLNNGTPGHIYGNSERFNYDASLAFDYKTFPVSRFVNEFGYHSMPSFYTWEEVLTSPDDFLFNSTVVLSRNRHPPPGDLAFPNPNAHEGHHQMSSAVKRWLPSPSTNLSNETFAQWCWSTQVFQAMTITSQIAWYRRGAGESENNMGALVWQLNDIWQGVSWSSIEYSGRWKVLHYGLTNSFSAVVVNAFWSPESETLQVLVTSDRFNDVNGIAQLTWYDWYGNELSSCVYHFTVPPLNNTVLMNVTGLASILPYSKKPSEVWMLLNSTAKVDNKTVTSEQHFTPISLANAAIVDPKISMYVADDLQITLSAQGGVAPWTWVDHPLGTVGVFVDAVTGKPTNGFYLIPGIDRTLKFILHEPPFAHDKRNFSTTDFVIRSIWNNTRT</sequence>
<dbReference type="SUPFAM" id="SSF49785">
    <property type="entry name" value="Galactose-binding domain-like"/>
    <property type="match status" value="1"/>
</dbReference>
<dbReference type="EMBL" id="KN838630">
    <property type="protein sequence ID" value="KIK00249.1"/>
    <property type="molecule type" value="Genomic_DNA"/>
</dbReference>
<dbReference type="Proteomes" id="UP000054477">
    <property type="component" value="Unassembled WGS sequence"/>
</dbReference>